<dbReference type="EMBL" id="AY325804">
    <property type="protein sequence ID" value="AAP86245.1"/>
    <property type="molecule type" value="Genomic_DNA"/>
</dbReference>
<keyword evidence="1" id="KW-0812">Transmembrane</keyword>
<dbReference type="RefSeq" id="WP_011154361.1">
    <property type="nucleotide sequence ID" value="NC_005242.1"/>
</dbReference>
<feature type="transmembrane region" description="Helical" evidence="1">
    <location>
        <begin position="140"/>
        <end position="161"/>
    </location>
</feature>
<keyword evidence="1" id="KW-0472">Membrane</keyword>
<keyword evidence="2" id="KW-0614">Plasmid</keyword>
<keyword evidence="1" id="KW-1133">Transmembrane helix</keyword>
<proteinExistence type="predicted"/>
<geneLocation type="plasmid" evidence="2">
    <name>pLG</name>
</geneLocation>
<reference evidence="2" key="1">
    <citation type="submission" date="2003-06" db="EMBL/GenBank/DDBJ databases">
        <title>Nucleotide sequence and replication properties of Bacillus sphaericus cryptic plasmid pLG.</title>
        <authorList>
            <person name="Liang J."/>
            <person name="Yuan Z."/>
            <person name="Yang Y."/>
            <person name="Xue J."/>
            <person name="Berry C."/>
            <person name="Cai Q."/>
        </authorList>
    </citation>
    <scope>NUCLEOTIDE SEQUENCE</scope>
    <source>
        <plasmid evidence="2">pLG</plasmid>
    </source>
</reference>
<dbReference type="AlphaFoldDB" id="Q7WYK3"/>
<sequence length="169" mass="18840">MIGNIFSKFFQFLIAMLKSIGSFLKDAFQSLFDMLFDLFRWLGELLARLFQALIDVLVSFFMVIYELIKGLLYLLYMIGVCAAKLFLILWEVAKLIWAFVVGLTTTFQSIFFTPGSGSGHGYGAVMGRVASGLNVLQMDVVAYILLFGIWIFGAFGVIKIIGSLRGVGE</sequence>
<accession>Q7WYK3</accession>
<feature type="transmembrane region" description="Helical" evidence="1">
    <location>
        <begin position="95"/>
        <end position="112"/>
    </location>
</feature>
<protein>
    <submittedName>
        <fullName evidence="2">LP1G.10</fullName>
    </submittedName>
</protein>
<organism evidence="2">
    <name type="scientific">Lysinibacillus sphaericus</name>
    <name type="common">Bacillus sphaericus</name>
    <dbReference type="NCBI Taxonomy" id="1421"/>
    <lineage>
        <taxon>Bacteria</taxon>
        <taxon>Bacillati</taxon>
        <taxon>Bacillota</taxon>
        <taxon>Bacilli</taxon>
        <taxon>Bacillales</taxon>
        <taxon>Bacillaceae</taxon>
        <taxon>Lysinibacillus</taxon>
    </lineage>
</organism>
<reference evidence="2" key="2">
    <citation type="journal article" date="2007" name="Plasmid">
        <title>Characterization of a cryptic plasmid from Bacillus sphaericus strain LP1-G.</title>
        <authorList>
            <person name="Wu E."/>
            <person name="Jun L."/>
            <person name="Yuan Y."/>
            <person name="Yan J."/>
            <person name="Berry C."/>
            <person name="Yuan Z."/>
        </authorList>
    </citation>
    <scope>NUCLEOTIDE SEQUENCE</scope>
    <source>
        <plasmid evidence="2">pLG</plasmid>
    </source>
</reference>
<evidence type="ECO:0000313" key="2">
    <source>
        <dbReference type="EMBL" id="AAP86245.1"/>
    </source>
</evidence>
<evidence type="ECO:0000256" key="1">
    <source>
        <dbReference type="SAM" id="Phobius"/>
    </source>
</evidence>
<name>Q7WYK3_LYSSH</name>